<evidence type="ECO:0000313" key="7">
    <source>
        <dbReference type="Proteomes" id="UP001519460"/>
    </source>
</evidence>
<evidence type="ECO:0000256" key="4">
    <source>
        <dbReference type="SAM" id="SignalP"/>
    </source>
</evidence>
<organism evidence="6 7">
    <name type="scientific">Batillaria attramentaria</name>
    <dbReference type="NCBI Taxonomy" id="370345"/>
    <lineage>
        <taxon>Eukaryota</taxon>
        <taxon>Metazoa</taxon>
        <taxon>Spiralia</taxon>
        <taxon>Lophotrochozoa</taxon>
        <taxon>Mollusca</taxon>
        <taxon>Gastropoda</taxon>
        <taxon>Caenogastropoda</taxon>
        <taxon>Sorbeoconcha</taxon>
        <taxon>Cerithioidea</taxon>
        <taxon>Batillariidae</taxon>
        <taxon>Batillaria</taxon>
    </lineage>
</organism>
<keyword evidence="2" id="KW-0812">Transmembrane</keyword>
<evidence type="ECO:0000256" key="3">
    <source>
        <dbReference type="ARBA" id="ARBA00022787"/>
    </source>
</evidence>
<sequence length="205" mass="21472">MVVSPVTVACLMVATVWLAASSPVAERSPERSANVLELNKEQSKLAADSLIAILNGVAGKLKAGNADLTADDVVSYLQDLANQVNGAEGLTRRQSKWDRKFNTNLDFDQFGGLRGNAGVSFQNDKNKFDVGASYSKPAGLGANLGYTYQSGNHKFGAGVGYSQNGGPTAGLNYGYKKGPLEIGVGAGWDEFNGPSANVGLKIDLP</sequence>
<protein>
    <recommendedName>
        <fullName evidence="5">Porin domain-containing protein</fullName>
    </recommendedName>
</protein>
<feature type="signal peptide" evidence="4">
    <location>
        <begin position="1"/>
        <end position="21"/>
    </location>
</feature>
<dbReference type="Pfam" id="PF13609">
    <property type="entry name" value="Porin_4"/>
    <property type="match status" value="1"/>
</dbReference>
<feature type="domain" description="Porin" evidence="5">
    <location>
        <begin position="52"/>
        <end position="196"/>
    </location>
</feature>
<comment type="subcellular location">
    <subcellularLocation>
        <location evidence="1">Mitochondrion outer membrane</location>
    </subcellularLocation>
</comment>
<reference evidence="6 7" key="1">
    <citation type="journal article" date="2023" name="Sci. Data">
        <title>Genome assembly of the Korean intertidal mud-creeper Batillaria attramentaria.</title>
        <authorList>
            <person name="Patra A.K."/>
            <person name="Ho P.T."/>
            <person name="Jun S."/>
            <person name="Lee S.J."/>
            <person name="Kim Y."/>
            <person name="Won Y.J."/>
        </authorList>
    </citation>
    <scope>NUCLEOTIDE SEQUENCE [LARGE SCALE GENOMIC DNA]</scope>
    <source>
        <strain evidence="6">Wonlab-2016</strain>
    </source>
</reference>
<dbReference type="SUPFAM" id="SSF56935">
    <property type="entry name" value="Porins"/>
    <property type="match status" value="1"/>
</dbReference>
<feature type="chain" id="PRO_5044792861" description="Porin domain-containing protein" evidence="4">
    <location>
        <begin position="22"/>
        <end position="205"/>
    </location>
</feature>
<dbReference type="GO" id="GO:0005741">
    <property type="term" value="C:mitochondrial outer membrane"/>
    <property type="evidence" value="ECO:0007669"/>
    <property type="project" value="UniProtKB-SubCell"/>
</dbReference>
<keyword evidence="4" id="KW-0732">Signal</keyword>
<evidence type="ECO:0000259" key="5">
    <source>
        <dbReference type="Pfam" id="PF13609"/>
    </source>
</evidence>
<keyword evidence="3" id="KW-1000">Mitochondrion outer membrane</keyword>
<keyword evidence="7" id="KW-1185">Reference proteome</keyword>
<dbReference type="Gene3D" id="2.40.160.10">
    <property type="entry name" value="Porin"/>
    <property type="match status" value="1"/>
</dbReference>
<dbReference type="InterPro" id="IPR023614">
    <property type="entry name" value="Porin_dom_sf"/>
</dbReference>
<gene>
    <name evidence="6" type="ORF">BaRGS_00009778</name>
</gene>
<name>A0ABD0LJ23_9CAEN</name>
<proteinExistence type="predicted"/>
<dbReference type="InterPro" id="IPR033900">
    <property type="entry name" value="Gram_neg_porin_domain"/>
</dbReference>
<accession>A0ABD0LJ23</accession>
<dbReference type="EMBL" id="JACVVK020000047">
    <property type="protein sequence ID" value="KAK7498969.1"/>
    <property type="molecule type" value="Genomic_DNA"/>
</dbReference>
<comment type="caution">
    <text evidence="6">The sequence shown here is derived from an EMBL/GenBank/DDBJ whole genome shotgun (WGS) entry which is preliminary data.</text>
</comment>
<evidence type="ECO:0000313" key="6">
    <source>
        <dbReference type="EMBL" id="KAK7498969.1"/>
    </source>
</evidence>
<keyword evidence="2" id="KW-0472">Membrane</keyword>
<keyword evidence="2" id="KW-1134">Transmembrane beta strand</keyword>
<dbReference type="AlphaFoldDB" id="A0ABD0LJ23"/>
<dbReference type="Proteomes" id="UP001519460">
    <property type="component" value="Unassembled WGS sequence"/>
</dbReference>
<evidence type="ECO:0000256" key="2">
    <source>
        <dbReference type="ARBA" id="ARBA00022452"/>
    </source>
</evidence>
<evidence type="ECO:0000256" key="1">
    <source>
        <dbReference type="ARBA" id="ARBA00004294"/>
    </source>
</evidence>
<keyword evidence="3" id="KW-0496">Mitochondrion</keyword>